<feature type="compositionally biased region" description="Polar residues" evidence="2">
    <location>
        <begin position="909"/>
        <end position="920"/>
    </location>
</feature>
<keyword evidence="1" id="KW-0175">Coiled coil</keyword>
<evidence type="ECO:0000256" key="2">
    <source>
        <dbReference type="SAM" id="MobiDB-lite"/>
    </source>
</evidence>
<dbReference type="RefSeq" id="WP_045096145.1">
    <property type="nucleotide sequence ID" value="NZ_LN614827.1"/>
</dbReference>
<dbReference type="AlphaFoldDB" id="A0A098G6S2"/>
<feature type="region of interest" description="Disordered" evidence="2">
    <location>
        <begin position="966"/>
        <end position="986"/>
    </location>
</feature>
<evidence type="ECO:0000313" key="3">
    <source>
        <dbReference type="EMBL" id="CEG57691.1"/>
    </source>
</evidence>
<feature type="coiled-coil region" evidence="1">
    <location>
        <begin position="728"/>
        <end position="765"/>
    </location>
</feature>
<feature type="region of interest" description="Disordered" evidence="2">
    <location>
        <begin position="1135"/>
        <end position="1182"/>
    </location>
</feature>
<gene>
    <name evidence="3" type="ORF">LFA_2319</name>
</gene>
<evidence type="ECO:0000313" key="4">
    <source>
        <dbReference type="Proteomes" id="UP000032430"/>
    </source>
</evidence>
<evidence type="ECO:0000256" key="1">
    <source>
        <dbReference type="SAM" id="Coils"/>
    </source>
</evidence>
<dbReference type="KEGG" id="lfa:LFA_2319"/>
<dbReference type="OrthoDB" id="5653987at2"/>
<dbReference type="EMBL" id="LN614827">
    <property type="protein sequence ID" value="CEG57691.1"/>
    <property type="molecule type" value="Genomic_DNA"/>
</dbReference>
<dbReference type="HOGENOM" id="CLU_272831_0_0_6"/>
<proteinExistence type="predicted"/>
<dbReference type="Proteomes" id="UP000032430">
    <property type="component" value="Chromosome I"/>
</dbReference>
<feature type="compositionally biased region" description="Basic and acidic residues" evidence="2">
    <location>
        <begin position="1151"/>
        <end position="1160"/>
    </location>
</feature>
<sequence>MPRNKQFLDAVQNIITQISEMRDDDPLRAVAVKERDRALDAVLRVGAQDVGAFRAAIRGHEGFWRKDPALDEIEDMSEDDFIVDRSEEEDSEEETTFEMIHQEVAKQRVMLGLQGAEEDVLIAILKNNSDECRAYLAQKGTFGPLARASGWQSDTVAPVNGIPKKINKSTNILPDENVAEIQAAAARLLLIKRIEKSNDAALLEALKNSSTTTSTEFADAARDLGFPDDPQSLTALSTYFNTYAEDDLDAPIDERINKVQHDDARTKYKEMVNGWSDEKVLAQKSSLEQSDEDFKEELNGNSDLDGYFDDVEDVQWAKGIAGQRFLQAYLPANCDSTELLTIINADGVEDTVDAVKTLLPDGDQNYIEQAIKEESLAAIKASMVQGVIQQNADAAKIKALIDAKNLDTFKKALRGVGVTQVDWLTDEAQMLEMQKTARTHKFELAIGAISTLDSGVHSKLVEAFNTLEPEKQDEILANNNNEIRHLVNAQDTVSLKHYFGDVKGDDNNRKLNGLLIDAVNENKRNAFFKGIHNAEVAKILQDINPPIQLDATKVAAINTALKTHGVPLTNFDTPATYKALVDKIHNDCVGGAPNDEFYNQFGLDDTGAAFQPAPPPPNSAVTAIKTQESHNKHLIARYNDPTTGAGQKALLDVLLSAPKSKEFAAAQIDELKEAFGRSSNLAGFLEAVAQKKSDDKVFVNGLTNQLTSTKYNVIRVAVRKANLTTGSLVDANSSIDKLNEELETIQEHQKNLDNKEKDHRALLDVQPIHLFNPSFREKARQEAGEMKPKYQEMAKDCALILDELRRDKLLLKSHLESLPTGSPPHANPDVAAKITKLRNNVNTELEKVDERLTFYTQVQEKLIGKNGILKAIDRAVDAKESYYYDSSEITRHRRPINQPRPLPTGPVPHNNNPTTSRTSTGKALNFLLDDKLEPDEAMDHDVTHETIIADPRAPGGSRKIVSFGRYSESHPDTEPGIVNSNKDGSITRRHPSKFVVEAFPQKQPGLSDKDLEQARVKFSMNMANSILANMDGPPSKENKIYLSGDNAEELRYLWTALVTIGEKDPNMKFDRDCIEVDSPVFNPESERDSTFGISYYAKDSLYKTVFKENETLVNNKIGHIEVLSQEKLGHKKEASEIAEKSMKSMKSTVQDWKHQPETLKTEGAAAEVEVTPPSPSVRLSST</sequence>
<feature type="region of interest" description="Disordered" evidence="2">
    <location>
        <begin position="894"/>
        <end position="920"/>
    </location>
</feature>
<name>A0A098G6S2_9GAMM</name>
<reference evidence="4" key="1">
    <citation type="submission" date="2014-09" db="EMBL/GenBank/DDBJ databases">
        <authorList>
            <person name="Gomez-Valero L."/>
        </authorList>
    </citation>
    <scope>NUCLEOTIDE SEQUENCE [LARGE SCALE GENOMIC DNA]</scope>
    <source>
        <strain evidence="4">ATCC700992</strain>
    </source>
</reference>
<keyword evidence="4" id="KW-1185">Reference proteome</keyword>
<dbReference type="STRING" id="1212491.LFA_2319"/>
<protein>
    <submittedName>
        <fullName evidence="3">Putative Interaptin</fullName>
    </submittedName>
</protein>
<accession>A0A098G6S2</accession>
<organism evidence="3 4">
    <name type="scientific">Legionella fallonii LLAP-10</name>
    <dbReference type="NCBI Taxonomy" id="1212491"/>
    <lineage>
        <taxon>Bacteria</taxon>
        <taxon>Pseudomonadati</taxon>
        <taxon>Pseudomonadota</taxon>
        <taxon>Gammaproteobacteria</taxon>
        <taxon>Legionellales</taxon>
        <taxon>Legionellaceae</taxon>
        <taxon>Legionella</taxon>
    </lineage>
</organism>